<dbReference type="InterPro" id="IPR047589">
    <property type="entry name" value="DUF11_rpt"/>
</dbReference>
<feature type="domain" description="DUF11" evidence="7">
    <location>
        <begin position="1039"/>
        <end position="1157"/>
    </location>
</feature>
<dbReference type="Proteomes" id="UP001165541">
    <property type="component" value="Unassembled WGS sequence"/>
</dbReference>
<feature type="compositionally biased region" description="Polar residues" evidence="5">
    <location>
        <begin position="1950"/>
        <end position="1962"/>
    </location>
</feature>
<feature type="domain" description="DUF11" evidence="7">
    <location>
        <begin position="726"/>
        <end position="863"/>
    </location>
</feature>
<dbReference type="SUPFAM" id="SSF117074">
    <property type="entry name" value="Hypothetical protein PA1324"/>
    <property type="match status" value="9"/>
</dbReference>
<dbReference type="Pfam" id="PF17210">
    <property type="entry name" value="SdrD_B"/>
    <property type="match status" value="8"/>
</dbReference>
<dbReference type="Pfam" id="PF01345">
    <property type="entry name" value="DUF11"/>
    <property type="match status" value="7"/>
</dbReference>
<evidence type="ECO:0000259" key="7">
    <source>
        <dbReference type="Pfam" id="PF01345"/>
    </source>
</evidence>
<comment type="subcellular location">
    <subcellularLocation>
        <location evidence="1">Secreted</location>
    </subcellularLocation>
</comment>
<dbReference type="InterPro" id="IPR033764">
    <property type="entry name" value="Sdr_B"/>
</dbReference>
<feature type="domain" description="DUF11" evidence="7">
    <location>
        <begin position="178"/>
        <end position="282"/>
    </location>
</feature>
<feature type="domain" description="DUF11" evidence="7">
    <location>
        <begin position="585"/>
        <end position="717"/>
    </location>
</feature>
<keyword evidence="10" id="KW-1185">Reference proteome</keyword>
<feature type="domain" description="DUF11" evidence="7">
    <location>
        <begin position="434"/>
        <end position="560"/>
    </location>
</feature>
<reference evidence="9" key="1">
    <citation type="submission" date="2022-05" db="EMBL/GenBank/DDBJ databases">
        <title>Schlegelella sp. nov., isolated from mangrove soil.</title>
        <authorList>
            <person name="Liu Y."/>
            <person name="Ge X."/>
            <person name="Liu W."/>
        </authorList>
    </citation>
    <scope>NUCLEOTIDE SEQUENCE</scope>
    <source>
        <strain evidence="9">S2-27</strain>
    </source>
</reference>
<name>A0ABT0YP07_9BURK</name>
<feature type="domain" description="SD-repeat containing protein B" evidence="8">
    <location>
        <begin position="1425"/>
        <end position="1506"/>
    </location>
</feature>
<proteinExistence type="inferred from homology"/>
<dbReference type="SUPFAM" id="SSF49464">
    <property type="entry name" value="Carboxypeptidase regulatory domain-like"/>
    <property type="match status" value="1"/>
</dbReference>
<dbReference type="Gene3D" id="2.60.40.1120">
    <property type="entry name" value="Carboxypeptidase-like, regulatory domain"/>
    <property type="match status" value="1"/>
</dbReference>
<dbReference type="Gene3D" id="2.60.40.10">
    <property type="entry name" value="Immunoglobulins"/>
    <property type="match status" value="10"/>
</dbReference>
<dbReference type="PANTHER" id="PTHR36108">
    <property type="entry name" value="COLOSSIN-B-RELATED"/>
    <property type="match status" value="1"/>
</dbReference>
<accession>A0ABT0YP07</accession>
<protein>
    <submittedName>
        <fullName evidence="9">SpaA isopeptide-forming pilin-related protein</fullName>
    </submittedName>
</protein>
<feature type="region of interest" description="Disordered" evidence="5">
    <location>
        <begin position="1950"/>
        <end position="1969"/>
    </location>
</feature>
<feature type="domain" description="SD-repeat containing protein B" evidence="8">
    <location>
        <begin position="1682"/>
        <end position="1758"/>
    </location>
</feature>
<feature type="signal peptide" evidence="6">
    <location>
        <begin position="1"/>
        <end position="44"/>
    </location>
</feature>
<feature type="chain" id="PRO_5045956201" evidence="6">
    <location>
        <begin position="45"/>
        <end position="2647"/>
    </location>
</feature>
<evidence type="ECO:0000313" key="9">
    <source>
        <dbReference type="EMBL" id="MCM5680469.1"/>
    </source>
</evidence>
<evidence type="ECO:0000256" key="5">
    <source>
        <dbReference type="SAM" id="MobiDB-lite"/>
    </source>
</evidence>
<feature type="region of interest" description="Disordered" evidence="5">
    <location>
        <begin position="1627"/>
        <end position="1667"/>
    </location>
</feature>
<evidence type="ECO:0000256" key="2">
    <source>
        <dbReference type="ARBA" id="ARBA00007257"/>
    </source>
</evidence>
<feature type="domain" description="SD-repeat containing protein B" evidence="8">
    <location>
        <begin position="1917"/>
        <end position="1994"/>
    </location>
</feature>
<feature type="domain" description="DUF11" evidence="7">
    <location>
        <begin position="2312"/>
        <end position="2437"/>
    </location>
</feature>
<dbReference type="InterPro" id="IPR008969">
    <property type="entry name" value="CarboxyPept-like_regulatory"/>
</dbReference>
<dbReference type="PANTHER" id="PTHR36108:SF13">
    <property type="entry name" value="COLOSSIN-B-RELATED"/>
    <property type="match status" value="1"/>
</dbReference>
<evidence type="ECO:0000256" key="6">
    <source>
        <dbReference type="SAM" id="SignalP"/>
    </source>
</evidence>
<comment type="caution">
    <text evidence="9">The sequence shown here is derived from an EMBL/GenBank/DDBJ whole genome shotgun (WGS) entry which is preliminary data.</text>
</comment>
<comment type="similarity">
    <text evidence="2">Belongs to the serine-aspartate repeat-containing protein (SDr) family.</text>
</comment>
<dbReference type="InterPro" id="IPR013783">
    <property type="entry name" value="Ig-like_fold"/>
</dbReference>
<feature type="domain" description="SD-repeat containing protein B" evidence="8">
    <location>
        <begin position="1803"/>
        <end position="1880"/>
    </location>
</feature>
<feature type="domain" description="DUF11" evidence="7">
    <location>
        <begin position="873"/>
        <end position="1011"/>
    </location>
</feature>
<evidence type="ECO:0000313" key="10">
    <source>
        <dbReference type="Proteomes" id="UP001165541"/>
    </source>
</evidence>
<evidence type="ECO:0000256" key="3">
    <source>
        <dbReference type="ARBA" id="ARBA00022525"/>
    </source>
</evidence>
<feature type="compositionally biased region" description="Low complexity" evidence="5">
    <location>
        <begin position="1627"/>
        <end position="1645"/>
    </location>
</feature>
<feature type="domain" description="SD-repeat containing protein B" evidence="8">
    <location>
        <begin position="1546"/>
        <end position="1631"/>
    </location>
</feature>
<dbReference type="NCBIfam" id="TIGR01451">
    <property type="entry name" value="B_ant_repeat"/>
    <property type="match status" value="3"/>
</dbReference>
<dbReference type="InterPro" id="IPR001434">
    <property type="entry name" value="OmcB-like_DUF11"/>
</dbReference>
<sequence length="2647" mass="264958">MSYERQLNAMRRHGGRAAASLAAWCGRLLAASAASLVLAGAAQAQLIISDLPDSPDPVSAGGTVTYTVRVAETNGAPLSGGSFSFSVPANGVYAGTGTLPTGVSCSGMSSGQSGPGTLSCSGINLGANDTVQIPLLVRSTAQGTMSVTATPTPGGAPQTELTTVNAGADLELSIGGPASAAAGSTQTYTLTVLNNGPDSSPSSVVSYSVPPGFALSSTPGGCSLAGSTLTCTLASIASGNTRSVSLTGVIGAGGGSTITHTADVAATGGVGDGVSANNTDTLNASVTPGSAISVTKTKSVADPVATGTTFNFTLDPRYSGDYPVGVQVDDNVPAAFCYAGGSTSFTSNGWSCTASSSCPSAAPAISCTRGGSGAAGANVALGNIVIPVQAIATGSGVINTASISAPGVATGNGSVATTVIDPVSDFRANKSKSWPQAAVPLNTAFDYSVSTTNLGPTAFPSSGVVTLTDTVPAGLQVNSVTPPSGFSCTSSGGASFPQAGPVTITCTSTGVAVPVNGTTGSVTLNAQATSSGATLTNQVCVGSAGGPVDDNAPNDCASVGVTPQDAIDQADISTLKRVVGTGDASGNRQLAGDAITWEIEVVNAGPNAATDVTVTDVFNNVFNASASDYSIATLPGTASFASCSLTTGSSNVSLNNCSIATLPVCTAGVDCPRIQVSVRHFGNGTSGSDNFQVTNSAFALAQDQGDNNLSNNTSATTTAYFVARTDVAVTKTDNPDPVPAGQTLTYTVTARNPSATSASTAFNVSVTDTLPEGLVFLSASASGSGNCSVTPGAGNTTSAVNRTLTCGWSSISRGGQQTVTIRVRPPAALSVAGGGPGSITNSVTISTTTPEIAGGAANNTATQSTAVTSPVFDLLVNKTDDADPVDVGDDVTYTLTATNNRASTAENVVLTDTLPAGAGAPTFVEVVAPLPAGVSCDTSGVTAGSAGGSIACTIAQLGGTGSGSTGETSSVAVQVRLRGADKGQFTNQAAIGFADASMNAFDALPGNNTASQPTTFRFKADVEVVDKRAVQPGTATAVGTVSATQTFDWLVVVRNNGPQAAETTTFSDTLPAGIEIADAPSLTITSGSFTPAAPTCSGAVGTSSVSCSITSMPAGGAATVRIPVRFSGSPANGTSFTNTASIVTTGSGDTNGGANASAGNNFNSGSVTVQTSVVSGRVYHDQNANGGYAAGEPGIASTITLTGTDDFGQAVNLSTTSDATTGAFSFSVPPGTYTLTQTQPAGYAAGITRAGTASGAGSSAGSVPTSGAGVVSGPNGSNANVVQNIVLGTAGQSVNNLFGEVRTASLAGRVYQDADYSGSASVGEPGIAAVTLQLSGTDMFGNAVSQSTTSAANTGDYSYTGLWPGVYAVAETSQPDGYADGSETAGSAGGNTAVNDRVTAVTLASAASATGYDFGELRARVLVQVFEDGNNDGNVQAGESGITGVALRLTGTDATGNPVDLVATPVSGQPGHYEFRNVPPSGASSYTITETQPATYAPGQANANGNPGTAQPGGNVITGVVIPVSGTPATVGEYLFGELTSSQIRGRVYYDRDGDGTQDLPGEPGLAGVAITLTGTDDNGNPVTVSTTTDANGDYVFDAVAPGVYSVTETRPAGYLPGLTRAGTVNGAGSTPGSVPTSGSGVTAGPNGSDANRIQGIRLGAPGASSSNNNFSAVRAAGLAGVVYVDVSPTNGQRDAGEPGIDGVSVSVSGTDLFGRSVTRSLTTGADGSYGVDDLLPGSYRIDETQPSGVNDGTETLGTVGGSARGTANPGGVDDRFGAIVLASEEAGIDYDFGERGGQLAGEVYVDSDNDGTRDAGERGIAGVTLTLTGRSSTGTTVNLTATTDADGHYSFEGLLPSDASGYTITETQPATYADGLDTAGRFNGTVVGTAGDDAISGIVYTGGNGDGYLFGERGASLAGLVFNDANRNGVREPGDLPLAGVTITLTGTDATGQPVNRTATTGPDGRYRFDDLPLPDGAGYMLTQTQPAGYDNGGERPGSLGGTVPQPNRIVVPLTTVGAQGIDYDFYEQSQTPSALTGTVWRDTDHDRTRSGDEPVLGGWTVELLGCPDGSADCAFSDVVVHHSVSTAADGSYRFDQLVPGNYQVRFRSPSGQVVGGVWPTDPVQNGSGGAHPTVPGMQPRPLIAVTVGSGVTVVNQDLPLDPSGIVYDSLNAQPVPGAVVTLNGPAGFDPAAHLLGGEGSVTTQADGVYQFFLLPGAPAGDYTLSVVPPSGYVNSLTYLPAAGPLNAQTCSAPAGSVDPSVGDPCIVSPGLPAPGVASPYFLSLFIPASGAQNVVNNHLPLDPEGNGAVIELRKTSPKLTVKKGELVPYVITARNTRAVALGNVVLVDTLPPGFKYVTGSLSIQRLPGGAVESVRPLLEGRRLTVPARSFAANETQRLTMVLGVGTGVGEGLYVNQVTAVQGVGGPSLSNTASATVRVVPDALFDCTDVIGKVYDDKNANGYQDDGEPGIPNVRLATVNGLLVSTDVDGRYHIACAIVPKEGTGSNFVLKLDERTLPSGYRVTSENPASERATRGKFIKVNFGATVHRVVRLDLQAEAFEPEAAMLKPAFEAQLPKVIEALLERPSILRLAYRPAADEAASLGDERIDKLKADLRERWRRHGAEQQRALFNLDIEVERVPASVKP</sequence>
<evidence type="ECO:0000256" key="4">
    <source>
        <dbReference type="ARBA" id="ARBA00022729"/>
    </source>
</evidence>
<evidence type="ECO:0000256" key="1">
    <source>
        <dbReference type="ARBA" id="ARBA00004613"/>
    </source>
</evidence>
<dbReference type="Gene3D" id="2.60.40.740">
    <property type="match status" value="2"/>
</dbReference>
<evidence type="ECO:0000259" key="8">
    <source>
        <dbReference type="Pfam" id="PF17210"/>
    </source>
</evidence>
<gene>
    <name evidence="9" type="ORF">M8A51_13120</name>
</gene>
<keyword evidence="4 6" id="KW-0732">Signal</keyword>
<organism evidence="9 10">
    <name type="scientific">Caldimonas mangrovi</name>
    <dbReference type="NCBI Taxonomy" id="2944811"/>
    <lineage>
        <taxon>Bacteria</taxon>
        <taxon>Pseudomonadati</taxon>
        <taxon>Pseudomonadota</taxon>
        <taxon>Betaproteobacteria</taxon>
        <taxon>Burkholderiales</taxon>
        <taxon>Sphaerotilaceae</taxon>
        <taxon>Caldimonas</taxon>
    </lineage>
</organism>
<feature type="domain" description="SD-repeat containing protein B" evidence="8">
    <location>
        <begin position="1305"/>
        <end position="1414"/>
    </location>
</feature>
<keyword evidence="3" id="KW-0964">Secreted</keyword>
<dbReference type="EMBL" id="JAMKFE010000007">
    <property type="protein sequence ID" value="MCM5680469.1"/>
    <property type="molecule type" value="Genomic_DNA"/>
</dbReference>
<feature type="domain" description="SD-repeat containing protein B" evidence="8">
    <location>
        <begin position="1177"/>
        <end position="1264"/>
    </location>
</feature>
<dbReference type="RefSeq" id="WP_251778923.1">
    <property type="nucleotide sequence ID" value="NZ_JAMKFE010000007.1"/>
</dbReference>
<feature type="domain" description="SD-repeat containing protein B" evidence="8">
    <location>
        <begin position="2039"/>
        <end position="2115"/>
    </location>
</feature>